<name>A0A410JQU6_ORNRH</name>
<reference evidence="2 3" key="1">
    <citation type="submission" date="2019-01" db="EMBL/GenBank/DDBJ databases">
        <title>Whole Genome of Ornithobacterium rhinotracheale FARPER-174b.</title>
        <authorList>
            <person name="Tataje-Lavanda L.A."/>
            <person name="Montalvan A."/>
            <person name="Montesinos R."/>
            <person name="Zimic M."/>
            <person name="Fernandez-Sanchez M."/>
            <person name="Fernandez-Diaz M."/>
        </authorList>
    </citation>
    <scope>NUCLEOTIDE SEQUENCE [LARGE SCALE GENOMIC DNA]</scope>
    <source>
        <strain evidence="2 3">FARPER-174b</strain>
    </source>
</reference>
<dbReference type="InterPro" id="IPR057154">
    <property type="entry name" value="DUF7832"/>
</dbReference>
<evidence type="ECO:0000259" key="1">
    <source>
        <dbReference type="Pfam" id="PF25191"/>
    </source>
</evidence>
<sequence length="142" mass="16943">MKYDDQKWHLNDDFPMGLDEKYALTHIGFFITWIIEHNLESKLLSSKFHNEINLLKNRAITGVDFILRCCDNKLSSDDLNDTGNQFAEFYYASDQYFDDYVDLSDPHKDSIFLEPNSWDKYDEVKNIIDKRFNNWLKNSKIL</sequence>
<dbReference type="Pfam" id="PF25191">
    <property type="entry name" value="DUF7832"/>
    <property type="match status" value="1"/>
</dbReference>
<evidence type="ECO:0000313" key="2">
    <source>
        <dbReference type="EMBL" id="QAR30535.1"/>
    </source>
</evidence>
<protein>
    <recommendedName>
        <fullName evidence="1">DUF7832 domain-containing protein</fullName>
    </recommendedName>
</protein>
<organism evidence="2 3">
    <name type="scientific">Ornithobacterium rhinotracheale</name>
    <dbReference type="NCBI Taxonomy" id="28251"/>
    <lineage>
        <taxon>Bacteria</taxon>
        <taxon>Pseudomonadati</taxon>
        <taxon>Bacteroidota</taxon>
        <taxon>Flavobacteriia</taxon>
        <taxon>Flavobacteriales</taxon>
        <taxon>Weeksellaceae</taxon>
        <taxon>Ornithobacterium</taxon>
    </lineage>
</organism>
<proteinExistence type="predicted"/>
<dbReference type="RefSeq" id="WP_128501023.1">
    <property type="nucleotide sequence ID" value="NZ_CP035107.1"/>
</dbReference>
<dbReference type="Proteomes" id="UP000287701">
    <property type="component" value="Chromosome"/>
</dbReference>
<dbReference type="EMBL" id="CP035107">
    <property type="protein sequence ID" value="QAR30535.1"/>
    <property type="molecule type" value="Genomic_DNA"/>
</dbReference>
<accession>A0A410JQU6</accession>
<feature type="domain" description="DUF7832" evidence="1">
    <location>
        <begin position="2"/>
        <end position="107"/>
    </location>
</feature>
<dbReference type="AlphaFoldDB" id="A0A410JQU6"/>
<evidence type="ECO:0000313" key="3">
    <source>
        <dbReference type="Proteomes" id="UP000287701"/>
    </source>
</evidence>
<gene>
    <name evidence="2" type="ORF">EQP59_03775</name>
</gene>
<dbReference type="OrthoDB" id="4827574at2"/>